<dbReference type="SUPFAM" id="SSF49265">
    <property type="entry name" value="Fibronectin type III"/>
    <property type="match status" value="1"/>
</dbReference>
<evidence type="ECO:0000313" key="2">
    <source>
        <dbReference type="EMBL" id="AXC10147.1"/>
    </source>
</evidence>
<gene>
    <name evidence="2" type="ORF">ACPOL_0786</name>
</gene>
<dbReference type="SMART" id="SM00060">
    <property type="entry name" value="FN3"/>
    <property type="match status" value="1"/>
</dbReference>
<dbReference type="InterPro" id="IPR036116">
    <property type="entry name" value="FN3_sf"/>
</dbReference>
<proteinExistence type="predicted"/>
<name>A0A2Z5FUG6_9BACT</name>
<dbReference type="CDD" id="cd00063">
    <property type="entry name" value="FN3"/>
    <property type="match status" value="1"/>
</dbReference>
<dbReference type="PROSITE" id="PS50853">
    <property type="entry name" value="FN3"/>
    <property type="match status" value="1"/>
</dbReference>
<dbReference type="InterPro" id="IPR013783">
    <property type="entry name" value="Ig-like_fold"/>
</dbReference>
<dbReference type="EMBL" id="CP030840">
    <property type="protein sequence ID" value="AXC10147.1"/>
    <property type="molecule type" value="Genomic_DNA"/>
</dbReference>
<evidence type="ECO:0000313" key="3">
    <source>
        <dbReference type="Proteomes" id="UP000253606"/>
    </source>
</evidence>
<organism evidence="2 3">
    <name type="scientific">Acidisarcina polymorpha</name>
    <dbReference type="NCBI Taxonomy" id="2211140"/>
    <lineage>
        <taxon>Bacteria</taxon>
        <taxon>Pseudomonadati</taxon>
        <taxon>Acidobacteriota</taxon>
        <taxon>Terriglobia</taxon>
        <taxon>Terriglobales</taxon>
        <taxon>Acidobacteriaceae</taxon>
        <taxon>Acidisarcina</taxon>
    </lineage>
</organism>
<dbReference type="Gene3D" id="2.60.40.10">
    <property type="entry name" value="Immunoglobulins"/>
    <property type="match status" value="1"/>
</dbReference>
<dbReference type="KEGG" id="abas:ACPOL_0786"/>
<dbReference type="AlphaFoldDB" id="A0A2Z5FUG6"/>
<keyword evidence="3" id="KW-1185">Reference proteome</keyword>
<dbReference type="InterPro" id="IPR003961">
    <property type="entry name" value="FN3_dom"/>
</dbReference>
<dbReference type="Pfam" id="PF00041">
    <property type="entry name" value="fn3"/>
    <property type="match status" value="1"/>
</dbReference>
<sequence length="900" mass="96396">MQLPAVKARHHRGTKDRITFALISESRARVCGLMYLGRMYAGRHRLVKGFTLAIIVSSCLLLPQRFLGGNVLAVESFNGSAGPLQNTNGGLGWASPWQVQNGSIDVPGYGIATMIPLSYAGISTSGYATGGDAWQYAGRLLDTSPGGSFSPYLSGQMIGAPSTTLLVGLLMRKDIDTDEEMSVTLHAGNPPWWISAPGTAIGHFGSSSNTGGVRYWSLRLDGIVHQTGIPVVVGQPAFLVLQISFGPSSTVNLYVNPPAGSLPATPDAQAVTTNSIAFQSVAFYGGSGSGQSSIGDLRFASAYSSIVDSALPVPPAPATVSALSGNGSVSLSWSSVSGANEYLVYQLVNGMTQLAATVSAGNYVDTGLTNGTAYTFYVIASNSAGAGPPSPQVTGVPHGAPPPPHPGLGTNLTQVADYNREWPFVDAFKTARPWIPQQQGASWGQGAPLELNSKGWITSLQPGQYAETIMFDNAQDDQANYPAGQYTLLYDGSGTLSFDLQSGTIVSQTPGRMVVNVPTGLNGIFLIESATDPSNPIRNIRFILPGFEKTYRTRPFHPLFLQKLQSYQVLRFMEWMTTNGSTVQNWSDRATPADYTYSWRGVPLEVMIELANTLNAKPWFNIPAQASDAYVTAFANLVQQRLKPNLTFYLEYSNETWNRSFSQSAYIEAQGLALGFSNDPTLNGADYTAYRSVQIFNLFKPVVGPGRMTRVIASQAGNSWLSAQTLQFQNAFASADVLAIAPYFNCDDSAIGGSGVLGDPSTEDQVASMSIDQVDDIQLAHINNCALQQMQSNAAVAASYGLAMVGYEGGQSLVGYNGAENNTTMTALFKAVNRGDRMQSLYAQYLQNWVDAGGDLFVHYSDMGAYAKFGNFGTLEFQDQDPATSPKYTALMNFAQQHPR</sequence>
<accession>A0A2Z5FUG6</accession>
<feature type="domain" description="Fibronectin type-III" evidence="1">
    <location>
        <begin position="314"/>
        <end position="403"/>
    </location>
</feature>
<protein>
    <submittedName>
        <fullName evidence="2">Cellulose-binding domain protein</fullName>
    </submittedName>
</protein>
<evidence type="ECO:0000259" key="1">
    <source>
        <dbReference type="PROSITE" id="PS50853"/>
    </source>
</evidence>
<dbReference type="Proteomes" id="UP000253606">
    <property type="component" value="Chromosome"/>
</dbReference>
<reference evidence="2 3" key="1">
    <citation type="journal article" date="2018" name="Front. Microbiol.">
        <title>Hydrolytic Capabilities as a Key to Environmental Success: Chitinolytic and Cellulolytic Acidobacteria From Acidic Sub-arctic Soils and Boreal Peatlands.</title>
        <authorList>
            <person name="Belova S.E."/>
            <person name="Ravin N.V."/>
            <person name="Pankratov T.A."/>
            <person name="Rakitin A.L."/>
            <person name="Ivanova A.A."/>
            <person name="Beletsky A.V."/>
            <person name="Mardanov A.V."/>
            <person name="Sinninghe Damste J.S."/>
            <person name="Dedysh S.N."/>
        </authorList>
    </citation>
    <scope>NUCLEOTIDE SEQUENCE [LARGE SCALE GENOMIC DNA]</scope>
    <source>
        <strain evidence="2 3">SBC82</strain>
    </source>
</reference>